<dbReference type="EMBL" id="CAJVCH010221312">
    <property type="protein sequence ID" value="CAG7731919.1"/>
    <property type="molecule type" value="Genomic_DNA"/>
</dbReference>
<comment type="caution">
    <text evidence="1">The sequence shown here is derived from an EMBL/GenBank/DDBJ whole genome shotgun (WGS) entry which is preliminary data.</text>
</comment>
<dbReference type="Pfam" id="PF14580">
    <property type="entry name" value="LRR_9"/>
    <property type="match status" value="1"/>
</dbReference>
<proteinExistence type="predicted"/>
<protein>
    <submittedName>
        <fullName evidence="1">Uncharacterized protein</fullName>
    </submittedName>
</protein>
<dbReference type="OrthoDB" id="10251250at2759"/>
<dbReference type="InterPro" id="IPR043313">
    <property type="entry name" value="LRMDA"/>
</dbReference>
<accession>A0A8J2KA60</accession>
<dbReference type="Proteomes" id="UP000708208">
    <property type="component" value="Unassembled WGS sequence"/>
</dbReference>
<dbReference type="PROSITE" id="PS51450">
    <property type="entry name" value="LRR"/>
    <property type="match status" value="1"/>
</dbReference>
<organism evidence="1 2">
    <name type="scientific">Allacma fusca</name>
    <dbReference type="NCBI Taxonomy" id="39272"/>
    <lineage>
        <taxon>Eukaryota</taxon>
        <taxon>Metazoa</taxon>
        <taxon>Ecdysozoa</taxon>
        <taxon>Arthropoda</taxon>
        <taxon>Hexapoda</taxon>
        <taxon>Collembola</taxon>
        <taxon>Symphypleona</taxon>
        <taxon>Sminthuridae</taxon>
        <taxon>Allacma</taxon>
    </lineage>
</organism>
<evidence type="ECO:0000313" key="1">
    <source>
        <dbReference type="EMBL" id="CAG7731919.1"/>
    </source>
</evidence>
<keyword evidence="2" id="KW-1185">Reference proteome</keyword>
<gene>
    <name evidence="1" type="ORF">AFUS01_LOCUS20473</name>
</gene>
<name>A0A8J2KA60_9HEXA</name>
<dbReference type="PANTHER" id="PTHR46282">
    <property type="entry name" value="LEUCINE-RICH MELANOCYTE DIFFERENTIATION-ASSOCIATED PROTEIN"/>
    <property type="match status" value="1"/>
</dbReference>
<evidence type="ECO:0000313" key="2">
    <source>
        <dbReference type="Proteomes" id="UP000708208"/>
    </source>
</evidence>
<dbReference type="PANTHER" id="PTHR46282:SF1">
    <property type="entry name" value="LEUCINE-RICH REPEAT-CONTAINING PROTEIN 72-LIKE"/>
    <property type="match status" value="1"/>
</dbReference>
<dbReference type="InterPro" id="IPR001611">
    <property type="entry name" value="Leu-rich_rpt"/>
</dbReference>
<sequence length="242" mass="28217">MEDTKEGPDMTSLEKYVFIDVRDGNIVSTAEKRLTLAYEGLTDMPRNLIEDYGNFIEILDLSHNKLAYVTNCAFRNVDFLLYFEKMTTLILDHNYITCDVIFPIIPTLTTLWLNHNLIDKLHPFIPNLGKSFPNLQILSLMGNQGAPSYLNGGSYYEYLQYRLFVISWLPNLQYLDDRPVTEDQREEAQRLYSRPFYQTLMNLPFPQYLHHVQQKFKGLVDSWSAKPMVPGPAPPREQNRII</sequence>
<dbReference type="AlphaFoldDB" id="A0A8J2KA60"/>
<reference evidence="1" key="1">
    <citation type="submission" date="2021-06" db="EMBL/GenBank/DDBJ databases">
        <authorList>
            <person name="Hodson N. C."/>
            <person name="Mongue J. A."/>
            <person name="Jaron S. K."/>
        </authorList>
    </citation>
    <scope>NUCLEOTIDE SEQUENCE</scope>
</reference>